<accession>A0A1Y2EKG8</accession>
<proteinExistence type="predicted"/>
<reference evidence="1 2" key="1">
    <citation type="submission" date="2016-07" db="EMBL/GenBank/DDBJ databases">
        <title>Pervasive Adenine N6-methylation of Active Genes in Fungi.</title>
        <authorList>
            <consortium name="DOE Joint Genome Institute"/>
            <person name="Mondo S.J."/>
            <person name="Dannebaum R.O."/>
            <person name="Kuo R.C."/>
            <person name="Labutti K."/>
            <person name="Haridas S."/>
            <person name="Kuo A."/>
            <person name="Salamov A."/>
            <person name="Ahrendt S.R."/>
            <person name="Lipzen A."/>
            <person name="Sullivan W."/>
            <person name="Andreopoulos W.B."/>
            <person name="Clum A."/>
            <person name="Lindquist E."/>
            <person name="Daum C."/>
            <person name="Ramamoorthy G.K."/>
            <person name="Gryganskyi A."/>
            <person name="Culley D."/>
            <person name="Magnuson J.K."/>
            <person name="James T.Y."/>
            <person name="O'Malley M.A."/>
            <person name="Stajich J.E."/>
            <person name="Spatafora J.W."/>
            <person name="Visel A."/>
            <person name="Grigoriev I.V."/>
        </authorList>
    </citation>
    <scope>NUCLEOTIDE SEQUENCE [LARGE SCALE GENOMIC DNA]</scope>
    <source>
        <strain evidence="1 2">CBS 129021</strain>
    </source>
</reference>
<dbReference type="Proteomes" id="UP000193689">
    <property type="component" value="Unassembled WGS sequence"/>
</dbReference>
<dbReference type="InParanoid" id="A0A1Y2EKG8"/>
<dbReference type="RefSeq" id="XP_040720937.1">
    <property type="nucleotide sequence ID" value="XM_040859107.1"/>
</dbReference>
<protein>
    <submittedName>
        <fullName evidence="1">Uncharacterized protein</fullName>
    </submittedName>
</protein>
<organism evidence="1 2">
    <name type="scientific">Pseudomassariella vexata</name>
    <dbReference type="NCBI Taxonomy" id="1141098"/>
    <lineage>
        <taxon>Eukaryota</taxon>
        <taxon>Fungi</taxon>
        <taxon>Dikarya</taxon>
        <taxon>Ascomycota</taxon>
        <taxon>Pezizomycotina</taxon>
        <taxon>Sordariomycetes</taxon>
        <taxon>Xylariomycetidae</taxon>
        <taxon>Amphisphaeriales</taxon>
        <taxon>Pseudomassariaceae</taxon>
        <taxon>Pseudomassariella</taxon>
    </lineage>
</organism>
<dbReference type="EMBL" id="MCFJ01000001">
    <property type="protein sequence ID" value="ORY71345.1"/>
    <property type="molecule type" value="Genomic_DNA"/>
</dbReference>
<sequence>MRIISILILLAFMGYTVWLADYSKRPELHPAETHVLDMTVYGLTGGIIINTLCALFARTIDPEVAPGTEILSCSPFGVGTAAIVARSQVFATGGWSRLEWAYVKIMPSTTTKALLVDLRELSGILGLELGVKDGVDDSRGEL</sequence>
<evidence type="ECO:0000313" key="2">
    <source>
        <dbReference type="Proteomes" id="UP000193689"/>
    </source>
</evidence>
<comment type="caution">
    <text evidence="1">The sequence shown here is derived from an EMBL/GenBank/DDBJ whole genome shotgun (WGS) entry which is preliminary data.</text>
</comment>
<dbReference type="AlphaFoldDB" id="A0A1Y2EKG8"/>
<evidence type="ECO:0000313" key="1">
    <source>
        <dbReference type="EMBL" id="ORY71345.1"/>
    </source>
</evidence>
<dbReference type="GeneID" id="63775319"/>
<dbReference type="OrthoDB" id="4739315at2759"/>
<gene>
    <name evidence="1" type="ORF">BCR38DRAFT_416511</name>
</gene>
<keyword evidence="2" id="KW-1185">Reference proteome</keyword>
<name>A0A1Y2EKG8_9PEZI</name>